<evidence type="ECO:0000313" key="1">
    <source>
        <dbReference type="EMBL" id="MBC9798098.1"/>
    </source>
</evidence>
<evidence type="ECO:0000313" key="2">
    <source>
        <dbReference type="Proteomes" id="UP000653730"/>
    </source>
</evidence>
<dbReference type="Proteomes" id="UP000653730">
    <property type="component" value="Unassembled WGS sequence"/>
</dbReference>
<reference evidence="1 2" key="1">
    <citation type="submission" date="2020-09" db="EMBL/GenBank/DDBJ databases">
        <title>Sinomicrobium weinanense sp. nov., a halophilic bacteria isolated from saline-alkali soil.</title>
        <authorList>
            <person name="Wu P."/>
            <person name="Ren H."/>
            <person name="Mei Y."/>
            <person name="Liang Y."/>
            <person name="Chen Z."/>
        </authorList>
    </citation>
    <scope>NUCLEOTIDE SEQUENCE [LARGE SCALE GENOMIC DNA]</scope>
    <source>
        <strain evidence="1 2">FJxs</strain>
    </source>
</reference>
<dbReference type="Gene3D" id="2.60.40.1180">
    <property type="entry name" value="Golgi alpha-mannosidase II"/>
    <property type="match status" value="1"/>
</dbReference>
<dbReference type="EMBL" id="JACVDC010000089">
    <property type="protein sequence ID" value="MBC9798098.1"/>
    <property type="molecule type" value="Genomic_DNA"/>
</dbReference>
<dbReference type="SUPFAM" id="SSF51445">
    <property type="entry name" value="(Trans)glycosidases"/>
    <property type="match status" value="1"/>
</dbReference>
<keyword evidence="2" id="KW-1185">Reference proteome</keyword>
<dbReference type="InterPro" id="IPR013780">
    <property type="entry name" value="Glyco_hydro_b"/>
</dbReference>
<comment type="caution">
    <text evidence="1">The sequence shown here is derived from an EMBL/GenBank/DDBJ whole genome shotgun (WGS) entry which is preliminary data.</text>
</comment>
<dbReference type="PROSITE" id="PS51257">
    <property type="entry name" value="PROKAR_LIPOPROTEIN"/>
    <property type="match status" value="1"/>
</dbReference>
<dbReference type="AlphaFoldDB" id="A0A926Q400"/>
<protein>
    <submittedName>
        <fullName evidence="1">Uncharacterized protein</fullName>
    </submittedName>
</protein>
<dbReference type="Gene3D" id="3.20.20.80">
    <property type="entry name" value="Glycosidases"/>
    <property type="match status" value="1"/>
</dbReference>
<dbReference type="RefSeq" id="WP_187967225.1">
    <property type="nucleotide sequence ID" value="NZ_JACVDC010000089.1"/>
</dbReference>
<sequence>MKTPFYLTPRIVAVGAVAMIFLVFACEENLRDTDPGAGEMSISVLASDSELEVFPDVTYQYMDMYGTDNKLCVGSYLRAIRNGNTAFKDSLVQYLFTDIQHDVLRIPIRQWLHTEGGTTLNTMDSIYSDLDSVLTYLTVDKPGLAYFASPAETSTPDEYPDWLFRTPGDKTTFKHYAYGQLVGEYLNYLQSKGYNIQYLGLYNEDSFVKPQHIRYCKNGLESVIGSAAMDQLTFVGPDRWGIYWMVDWLNNHFIGSDYMDELDVIGTHFYDDGEEGNDNNTSSWTDFATAMNSVNKPSWFTESNRFNLGTGMDGLTAGLDHIWDPIKKGKVNGVISYWGSLWILKQNFSTGKPMRDKEYYGYKKFVNTSKGKQQVRAYGGPNVRLMAFRDGSRLVIMILNRSTIDFEGVTIKINDGYQIDRSLTRTRWTPGSAVEGDTTTWTPPDSTTLTQPVPAKSFIVFTMDII</sequence>
<gene>
    <name evidence="1" type="ORF">IBL28_19160</name>
</gene>
<accession>A0A926Q400</accession>
<dbReference type="InterPro" id="IPR017853">
    <property type="entry name" value="GH"/>
</dbReference>
<proteinExistence type="predicted"/>
<name>A0A926Q400_9FLAO</name>
<organism evidence="1 2">
    <name type="scientific">Sinomicrobium weinanense</name>
    <dbReference type="NCBI Taxonomy" id="2842200"/>
    <lineage>
        <taxon>Bacteria</taxon>
        <taxon>Pseudomonadati</taxon>
        <taxon>Bacteroidota</taxon>
        <taxon>Flavobacteriia</taxon>
        <taxon>Flavobacteriales</taxon>
        <taxon>Flavobacteriaceae</taxon>
        <taxon>Sinomicrobium</taxon>
    </lineage>
</organism>